<name>A0A9Q0BX21_9POAL</name>
<evidence type="ECO:0000256" key="3">
    <source>
        <dbReference type="SAM" id="MobiDB-lite"/>
    </source>
</evidence>
<feature type="region of interest" description="Disordered" evidence="3">
    <location>
        <begin position="663"/>
        <end position="682"/>
    </location>
</feature>
<dbReference type="EMBL" id="JAMQYH010001071">
    <property type="protein sequence ID" value="KAJ1681410.1"/>
    <property type="molecule type" value="Genomic_DNA"/>
</dbReference>
<dbReference type="SMART" id="SM00290">
    <property type="entry name" value="ZnF_UBP"/>
    <property type="match status" value="1"/>
</dbReference>
<evidence type="ECO:0000313" key="6">
    <source>
        <dbReference type="Proteomes" id="UP001151287"/>
    </source>
</evidence>
<dbReference type="InterPro" id="IPR011422">
    <property type="entry name" value="BRAP2/ETP1_RRM"/>
</dbReference>
<feature type="compositionally biased region" description="Acidic residues" evidence="3">
    <location>
        <begin position="575"/>
        <end position="585"/>
    </location>
</feature>
<dbReference type="Pfam" id="PF02148">
    <property type="entry name" value="zf-UBP"/>
    <property type="match status" value="1"/>
</dbReference>
<gene>
    <name evidence="5" type="ORF">LUZ63_023373</name>
</gene>
<feature type="coiled-coil region" evidence="2">
    <location>
        <begin position="755"/>
        <end position="869"/>
    </location>
</feature>
<dbReference type="PROSITE" id="PS50271">
    <property type="entry name" value="ZF_UBP"/>
    <property type="match status" value="1"/>
</dbReference>
<evidence type="ECO:0000259" key="4">
    <source>
        <dbReference type="PROSITE" id="PS50271"/>
    </source>
</evidence>
<dbReference type="SUPFAM" id="SSF57850">
    <property type="entry name" value="RING/U-box"/>
    <property type="match status" value="1"/>
</dbReference>
<dbReference type="PANTHER" id="PTHR24007">
    <property type="entry name" value="BRCA1-ASSOCIATED PROTEIN"/>
    <property type="match status" value="1"/>
</dbReference>
<feature type="region of interest" description="Disordered" evidence="3">
    <location>
        <begin position="687"/>
        <end position="741"/>
    </location>
</feature>
<evidence type="ECO:0000256" key="2">
    <source>
        <dbReference type="SAM" id="Coils"/>
    </source>
</evidence>
<feature type="region of interest" description="Disordered" evidence="3">
    <location>
        <begin position="371"/>
        <end position="394"/>
    </location>
</feature>
<keyword evidence="1" id="KW-0863">Zinc-finger</keyword>
<dbReference type="GO" id="GO:0016567">
    <property type="term" value="P:protein ubiquitination"/>
    <property type="evidence" value="ECO:0007669"/>
    <property type="project" value="TreeGrafter"/>
</dbReference>
<accession>A0A9Q0BX21</accession>
<keyword evidence="2" id="KW-0175">Coiled coil</keyword>
<protein>
    <recommendedName>
        <fullName evidence="4">UBP-type domain-containing protein</fullName>
    </recommendedName>
</protein>
<feature type="domain" description="UBP-type" evidence="4">
    <location>
        <begin position="566"/>
        <end position="665"/>
    </location>
</feature>
<sequence length="909" mass="99776">MVVQQVGRKEDLRCMLPKGRTGTPVASALGLNIHTSDCPPYRGLTGSGESKLAPAIAFLGAIAVVHEKIAQRDTRSAIRFAAFHDDSKQDPGSGFSTKPQSRYGSINLCTLPHSYQRQNLQHSSSLARLDPKAALGFDSWIVSGFVRVSAEVVVTRMPTKPRKSAPAKPAFFLDQQETYSVHFSLFQPDPALAAQAPFQSHNRIVPDRIFAHLPDSAWQGDHGRAAASQRSFLYRDRSTKSFGSPVDIRFGPIRIDWAERSAAMTMEDMAGPDQGPSDVASGPSSSSAKTSAAKPHRKKNVFHAKQPQVSLPVATFDKTDSFQGDSSSKEADHALASCTERFDGMTIGATEVAFGIVHLFRDKQDAMASSSSARIAPAGKSAMPGNSASSAEQLQNQIPDHDLGTVVAVLAVPSHLTASHFLSFIEPAVEAITHLRMVHDMHPNRCMVLIRFRDAKDAEDFHKMFNGQPFNAMDPQEICQVVYITSLTVSKHTSLPFSYPTLTNSDPWPLRPPANASNHAGHELPTCPVCLERMDSSVTGLMTISQARLRRNIGAGRHARRWTPRPPSRGGRDEVESDDESDADEPSCCAVCETQQDLWVCLVCASVGCGRYKQGHAHRHFSETGHLYSLELETQRVWDYAGDGYVHRLIQNKADGKLVELPSASSATATPERSRTLPASASYASAMSTSGTKYSGPPAHFARDDGRRSDAHGNDEAVHDDDEGQRATDAPRAGSSRSADDKLEAIGMEYSYLLTSQLESQRHFYEDKLDQFQAQLTAMTGELASLSTKSQCIDELEQRTAELERTNDALRREKDKSERKADKAVELARTLERDLHSERSISKGLMERLERTKESEAALQVQVTDLQEQVGDLMFFVQAREKIDQEGGEAQGGDVEMRPKPTRKGKGRR</sequence>
<proteinExistence type="predicted"/>
<dbReference type="GO" id="GO:0007265">
    <property type="term" value="P:Ras protein signal transduction"/>
    <property type="evidence" value="ECO:0007669"/>
    <property type="project" value="TreeGrafter"/>
</dbReference>
<dbReference type="OrthoDB" id="273556at2759"/>
<evidence type="ECO:0000313" key="5">
    <source>
        <dbReference type="EMBL" id="KAJ1681410.1"/>
    </source>
</evidence>
<reference evidence="5" key="1">
    <citation type="journal article" date="2022" name="Cell">
        <title>Repeat-based holocentromeres influence genome architecture and karyotype evolution.</title>
        <authorList>
            <person name="Hofstatter P.G."/>
            <person name="Thangavel G."/>
            <person name="Lux T."/>
            <person name="Neumann P."/>
            <person name="Vondrak T."/>
            <person name="Novak P."/>
            <person name="Zhang M."/>
            <person name="Costa L."/>
            <person name="Castellani M."/>
            <person name="Scott A."/>
            <person name="Toegelov H."/>
            <person name="Fuchs J."/>
            <person name="Mata-Sucre Y."/>
            <person name="Dias Y."/>
            <person name="Vanzela A.L.L."/>
            <person name="Huettel B."/>
            <person name="Almeida C.C.S."/>
            <person name="Simkova H."/>
            <person name="Souza G."/>
            <person name="Pedrosa-Harand A."/>
            <person name="Macas J."/>
            <person name="Mayer K.F.X."/>
            <person name="Houben A."/>
            <person name="Marques A."/>
        </authorList>
    </citation>
    <scope>NUCLEOTIDE SEQUENCE</scope>
    <source>
        <strain evidence="5">RhyBre1mFocal</strain>
    </source>
</reference>
<dbReference type="GO" id="GO:0008270">
    <property type="term" value="F:zinc ion binding"/>
    <property type="evidence" value="ECO:0007669"/>
    <property type="project" value="UniProtKB-KW"/>
</dbReference>
<feature type="compositionally biased region" description="Polar residues" evidence="3">
    <location>
        <begin position="384"/>
        <end position="394"/>
    </location>
</feature>
<dbReference type="InterPro" id="IPR001607">
    <property type="entry name" value="Znf_UBP"/>
</dbReference>
<dbReference type="GO" id="GO:0061630">
    <property type="term" value="F:ubiquitin protein ligase activity"/>
    <property type="evidence" value="ECO:0007669"/>
    <property type="project" value="TreeGrafter"/>
</dbReference>
<keyword evidence="1" id="KW-0862">Zinc</keyword>
<dbReference type="Proteomes" id="UP001151287">
    <property type="component" value="Unassembled WGS sequence"/>
</dbReference>
<dbReference type="Gene3D" id="3.30.40.10">
    <property type="entry name" value="Zinc/RING finger domain, C3HC4 (zinc finger)"/>
    <property type="match status" value="1"/>
</dbReference>
<feature type="compositionally biased region" description="Low complexity" evidence="3">
    <location>
        <begin position="277"/>
        <end position="293"/>
    </location>
</feature>
<dbReference type="Pfam" id="PF07576">
    <property type="entry name" value="BRAP2"/>
    <property type="match status" value="1"/>
</dbReference>
<dbReference type="AlphaFoldDB" id="A0A9Q0BX21"/>
<feature type="region of interest" description="Disordered" evidence="3">
    <location>
        <begin position="555"/>
        <end position="586"/>
    </location>
</feature>
<feature type="region of interest" description="Disordered" evidence="3">
    <location>
        <begin position="268"/>
        <end position="306"/>
    </location>
</feature>
<comment type="caution">
    <text evidence="5">The sequence shown here is derived from an EMBL/GenBank/DDBJ whole genome shotgun (WGS) entry which is preliminary data.</text>
</comment>
<evidence type="ECO:0000256" key="1">
    <source>
        <dbReference type="PROSITE-ProRule" id="PRU00502"/>
    </source>
</evidence>
<dbReference type="PANTHER" id="PTHR24007:SF7">
    <property type="entry name" value="BRCA1-ASSOCIATED PROTEIN"/>
    <property type="match status" value="1"/>
</dbReference>
<dbReference type="GO" id="GO:0005737">
    <property type="term" value="C:cytoplasm"/>
    <property type="evidence" value="ECO:0007669"/>
    <property type="project" value="TreeGrafter"/>
</dbReference>
<dbReference type="InterPro" id="IPR013083">
    <property type="entry name" value="Znf_RING/FYVE/PHD"/>
</dbReference>
<feature type="compositionally biased region" description="Basic residues" evidence="3">
    <location>
        <begin position="900"/>
        <end position="909"/>
    </location>
</feature>
<feature type="region of interest" description="Disordered" evidence="3">
    <location>
        <begin position="884"/>
        <end position="909"/>
    </location>
</feature>
<organism evidence="5 6">
    <name type="scientific">Rhynchospora breviuscula</name>
    <dbReference type="NCBI Taxonomy" id="2022672"/>
    <lineage>
        <taxon>Eukaryota</taxon>
        <taxon>Viridiplantae</taxon>
        <taxon>Streptophyta</taxon>
        <taxon>Embryophyta</taxon>
        <taxon>Tracheophyta</taxon>
        <taxon>Spermatophyta</taxon>
        <taxon>Magnoliopsida</taxon>
        <taxon>Liliopsida</taxon>
        <taxon>Poales</taxon>
        <taxon>Cyperaceae</taxon>
        <taxon>Cyperoideae</taxon>
        <taxon>Rhynchosporeae</taxon>
        <taxon>Rhynchospora</taxon>
    </lineage>
</organism>
<feature type="compositionally biased region" description="Basic and acidic residues" evidence="3">
    <location>
        <begin position="701"/>
        <end position="717"/>
    </location>
</feature>
<keyword evidence="6" id="KW-1185">Reference proteome</keyword>
<keyword evidence="1" id="KW-0479">Metal-binding</keyword>